<sequence length="102" mass="11547">YHDYHSSNRVSVRHLPTLSLPKVAVINGATIPPNVTTTTTTTNRFHTNNFFLQSLTATATNSIQQQKKTNLKQNRYGLEQLNSKPRTITIVKQGHEKPHKII</sequence>
<comment type="caution">
    <text evidence="1">The sequence shown here is derived from an EMBL/GenBank/DDBJ whole genome shotgun (WGS) entry which is preliminary data.</text>
</comment>
<dbReference type="AlphaFoldDB" id="A0A821JL49"/>
<organism evidence="1 2">
    <name type="scientific">Rotaria socialis</name>
    <dbReference type="NCBI Taxonomy" id="392032"/>
    <lineage>
        <taxon>Eukaryota</taxon>
        <taxon>Metazoa</taxon>
        <taxon>Spiralia</taxon>
        <taxon>Gnathifera</taxon>
        <taxon>Rotifera</taxon>
        <taxon>Eurotatoria</taxon>
        <taxon>Bdelloidea</taxon>
        <taxon>Philodinida</taxon>
        <taxon>Philodinidae</taxon>
        <taxon>Rotaria</taxon>
    </lineage>
</organism>
<protein>
    <submittedName>
        <fullName evidence="1">Uncharacterized protein</fullName>
    </submittedName>
</protein>
<gene>
    <name evidence="1" type="ORF">TSG867_LOCUS34046</name>
</gene>
<evidence type="ECO:0000313" key="2">
    <source>
        <dbReference type="Proteomes" id="UP000663862"/>
    </source>
</evidence>
<reference evidence="1" key="1">
    <citation type="submission" date="2021-02" db="EMBL/GenBank/DDBJ databases">
        <authorList>
            <person name="Nowell W R."/>
        </authorList>
    </citation>
    <scope>NUCLEOTIDE SEQUENCE</scope>
</reference>
<name>A0A821JL49_9BILA</name>
<proteinExistence type="predicted"/>
<accession>A0A821JL49</accession>
<evidence type="ECO:0000313" key="1">
    <source>
        <dbReference type="EMBL" id="CAF4720527.1"/>
    </source>
</evidence>
<dbReference type="Proteomes" id="UP000663862">
    <property type="component" value="Unassembled WGS sequence"/>
</dbReference>
<dbReference type="EMBL" id="CAJOBQ010014388">
    <property type="protein sequence ID" value="CAF4720527.1"/>
    <property type="molecule type" value="Genomic_DNA"/>
</dbReference>
<feature type="non-terminal residue" evidence="1">
    <location>
        <position position="102"/>
    </location>
</feature>
<feature type="non-terminal residue" evidence="1">
    <location>
        <position position="1"/>
    </location>
</feature>